<dbReference type="OrthoDB" id="654178at2"/>
<sequence>MNRFFLLISALIITQWSYSQIHEFGVMVGGSNFIGDVGSTRYIAPKNTAFGGVYKWNRSPRHSFRFSALFTELEGIDNDSDDPSRKLRGYEFTNDILELSLGMEFTFFDFDLHRPGNKSTPYLYTGVTVAFHDNYFFDSRGVYTPENTKSQAWGIPAVVGYKTTLTDNLILAFEIGARYTFSDELDGSVPDTKENIPDLSFGNINNNDWYMFTGITLSYTFGRNPCYCNF</sequence>
<dbReference type="Proteomes" id="UP000238426">
    <property type="component" value="Unassembled WGS sequence"/>
</dbReference>
<organism evidence="2 3">
    <name type="scientific">Aurantibacter aestuarii</name>
    <dbReference type="NCBI Taxonomy" id="1266046"/>
    <lineage>
        <taxon>Bacteria</taxon>
        <taxon>Pseudomonadati</taxon>
        <taxon>Bacteroidota</taxon>
        <taxon>Flavobacteriia</taxon>
        <taxon>Flavobacteriales</taxon>
        <taxon>Flavobacteriaceae</taxon>
        <taxon>Aurantibacter</taxon>
    </lineage>
</organism>
<comment type="caution">
    <text evidence="2">The sequence shown here is derived from an EMBL/GenBank/DDBJ whole genome shotgun (WGS) entry which is preliminary data.</text>
</comment>
<gene>
    <name evidence="2" type="ORF">C7H52_05490</name>
</gene>
<evidence type="ECO:0000259" key="1">
    <source>
        <dbReference type="Pfam" id="PF19573"/>
    </source>
</evidence>
<evidence type="ECO:0000313" key="3">
    <source>
        <dbReference type="Proteomes" id="UP000238426"/>
    </source>
</evidence>
<accession>A0A2T1NE80</accession>
<dbReference type="RefSeq" id="WP_106462871.1">
    <property type="nucleotide sequence ID" value="NZ_PXOQ01000007.1"/>
</dbReference>
<dbReference type="SUPFAM" id="SSF56925">
    <property type="entry name" value="OMPA-like"/>
    <property type="match status" value="1"/>
</dbReference>
<proteinExistence type="predicted"/>
<keyword evidence="3" id="KW-1185">Reference proteome</keyword>
<dbReference type="InterPro" id="IPR011250">
    <property type="entry name" value="OMP/PagP_B-barrel"/>
</dbReference>
<name>A0A2T1NE80_9FLAO</name>
<feature type="domain" description="DUF6089" evidence="1">
    <location>
        <begin position="3"/>
        <end position="229"/>
    </location>
</feature>
<dbReference type="EMBL" id="PXOQ01000007">
    <property type="protein sequence ID" value="PSG90730.1"/>
    <property type="molecule type" value="Genomic_DNA"/>
</dbReference>
<dbReference type="InterPro" id="IPR045743">
    <property type="entry name" value="DUF6089"/>
</dbReference>
<reference evidence="2 3" key="1">
    <citation type="submission" date="2018-03" db="EMBL/GenBank/DDBJ databases">
        <title>Mesoflavibacter sp. HG37 and Mesoflavibacter sp. HG96 sp.nov., two marine bacteria isolated from seawater of Western Pacific Ocean.</title>
        <authorList>
            <person name="Cheng H."/>
            <person name="Wu Y.-H."/>
            <person name="Guo L.-L."/>
            <person name="Xu X.-W."/>
        </authorList>
    </citation>
    <scope>NUCLEOTIDE SEQUENCE [LARGE SCALE GENOMIC DNA]</scope>
    <source>
        <strain evidence="2 3">KCTC 32269</strain>
    </source>
</reference>
<evidence type="ECO:0000313" key="2">
    <source>
        <dbReference type="EMBL" id="PSG90730.1"/>
    </source>
</evidence>
<dbReference type="AlphaFoldDB" id="A0A2T1NE80"/>
<dbReference type="Pfam" id="PF19573">
    <property type="entry name" value="DUF6089"/>
    <property type="match status" value="1"/>
</dbReference>
<protein>
    <recommendedName>
        <fullName evidence="1">DUF6089 domain-containing protein</fullName>
    </recommendedName>
</protein>